<dbReference type="GO" id="GO:0005737">
    <property type="term" value="C:cytoplasm"/>
    <property type="evidence" value="ECO:0007669"/>
    <property type="project" value="UniProtKB-SubCell"/>
</dbReference>
<dbReference type="PANTHER" id="PTHR28032">
    <property type="entry name" value="FI02826P"/>
    <property type="match status" value="1"/>
</dbReference>
<comment type="subunit">
    <text evidence="2 6">Binds the proteasome.</text>
</comment>
<dbReference type="InterPro" id="IPR038422">
    <property type="entry name" value="Cut8/Sts1_sf"/>
</dbReference>
<reference evidence="8 9" key="1">
    <citation type="journal article" date="2018" name="Nat. Ecol. Evol.">
        <title>Pezizomycetes genomes reveal the molecular basis of ectomycorrhizal truffle lifestyle.</title>
        <authorList>
            <person name="Murat C."/>
            <person name="Payen T."/>
            <person name="Noel B."/>
            <person name="Kuo A."/>
            <person name="Morin E."/>
            <person name="Chen J."/>
            <person name="Kohler A."/>
            <person name="Krizsan K."/>
            <person name="Balestrini R."/>
            <person name="Da Silva C."/>
            <person name="Montanini B."/>
            <person name="Hainaut M."/>
            <person name="Levati E."/>
            <person name="Barry K.W."/>
            <person name="Belfiori B."/>
            <person name="Cichocki N."/>
            <person name="Clum A."/>
            <person name="Dockter R.B."/>
            <person name="Fauchery L."/>
            <person name="Guy J."/>
            <person name="Iotti M."/>
            <person name="Le Tacon F."/>
            <person name="Lindquist E.A."/>
            <person name="Lipzen A."/>
            <person name="Malagnac F."/>
            <person name="Mello A."/>
            <person name="Molinier V."/>
            <person name="Miyauchi S."/>
            <person name="Poulain J."/>
            <person name="Riccioni C."/>
            <person name="Rubini A."/>
            <person name="Sitrit Y."/>
            <person name="Splivallo R."/>
            <person name="Traeger S."/>
            <person name="Wang M."/>
            <person name="Zifcakova L."/>
            <person name="Wipf D."/>
            <person name="Zambonelli A."/>
            <person name="Paolocci F."/>
            <person name="Nowrousian M."/>
            <person name="Ottonello S."/>
            <person name="Baldrian P."/>
            <person name="Spatafora J.W."/>
            <person name="Henrissat B."/>
            <person name="Nagy L.G."/>
            <person name="Aury J.M."/>
            <person name="Wincker P."/>
            <person name="Grigoriev I.V."/>
            <person name="Bonfante P."/>
            <person name="Martin F.M."/>
        </authorList>
    </citation>
    <scope>NUCLEOTIDE SEQUENCE [LARGE SCALE GENOMIC DNA]</scope>
    <source>
        <strain evidence="8 9">RN42</strain>
    </source>
</reference>
<comment type="subcellular location">
    <subcellularLocation>
        <location evidence="6">Cytoplasm</location>
    </subcellularLocation>
    <subcellularLocation>
        <location evidence="6">Nucleus</location>
    </subcellularLocation>
</comment>
<dbReference type="EMBL" id="ML119670">
    <property type="protein sequence ID" value="RPA82668.1"/>
    <property type="molecule type" value="Genomic_DNA"/>
</dbReference>
<dbReference type="PANTHER" id="PTHR28032:SF1">
    <property type="entry name" value="FI02826P"/>
    <property type="match status" value="1"/>
</dbReference>
<dbReference type="STRING" id="1160509.A0A3N4ID93"/>
<accession>A0A3N4ID93</accession>
<evidence type="ECO:0000256" key="3">
    <source>
        <dbReference type="ARBA" id="ARBA00016204"/>
    </source>
</evidence>
<feature type="region of interest" description="Disordered" evidence="7">
    <location>
        <begin position="1"/>
        <end position="46"/>
    </location>
</feature>
<dbReference type="GO" id="GO:0071630">
    <property type="term" value="P:nuclear protein quality control by the ubiquitin-proteasome system"/>
    <property type="evidence" value="ECO:0007669"/>
    <property type="project" value="UniProtKB-UniRule"/>
</dbReference>
<evidence type="ECO:0000313" key="9">
    <source>
        <dbReference type="Proteomes" id="UP000275078"/>
    </source>
</evidence>
<dbReference type="GO" id="GO:0070628">
    <property type="term" value="F:proteasome binding"/>
    <property type="evidence" value="ECO:0007669"/>
    <property type="project" value="TreeGrafter"/>
</dbReference>
<keyword evidence="4 6" id="KW-0539">Nucleus</keyword>
<evidence type="ECO:0000256" key="7">
    <source>
        <dbReference type="SAM" id="MobiDB-lite"/>
    </source>
</evidence>
<dbReference type="GO" id="GO:0031965">
    <property type="term" value="C:nuclear membrane"/>
    <property type="evidence" value="ECO:0007669"/>
    <property type="project" value="TreeGrafter"/>
</dbReference>
<dbReference type="Pfam" id="PF08559">
    <property type="entry name" value="Cut8"/>
    <property type="match status" value="1"/>
</dbReference>
<dbReference type="GO" id="GO:0015031">
    <property type="term" value="P:protein transport"/>
    <property type="evidence" value="ECO:0007669"/>
    <property type="project" value="UniProtKB-UniRule"/>
</dbReference>
<keyword evidence="9" id="KW-1185">Reference proteome</keyword>
<keyword evidence="6" id="KW-0813">Transport</keyword>
<gene>
    <name evidence="8" type="ORF">BJ508DRAFT_305541</name>
</gene>
<evidence type="ECO:0000256" key="5">
    <source>
        <dbReference type="ARBA" id="ARBA00025651"/>
    </source>
</evidence>
<dbReference type="OrthoDB" id="10061064at2759"/>
<evidence type="ECO:0000256" key="1">
    <source>
        <dbReference type="ARBA" id="ARBA00006199"/>
    </source>
</evidence>
<keyword evidence="6" id="KW-0963">Cytoplasm</keyword>
<dbReference type="GO" id="GO:0031144">
    <property type="term" value="P:proteasome localization"/>
    <property type="evidence" value="ECO:0007669"/>
    <property type="project" value="UniProtKB-UniRule"/>
</dbReference>
<comment type="similarity">
    <text evidence="1 6">Belongs to the cut8/STS1 family.</text>
</comment>
<keyword evidence="6" id="KW-0653">Protein transport</keyword>
<organism evidence="8 9">
    <name type="scientific">Ascobolus immersus RN42</name>
    <dbReference type="NCBI Taxonomy" id="1160509"/>
    <lineage>
        <taxon>Eukaryota</taxon>
        <taxon>Fungi</taxon>
        <taxon>Dikarya</taxon>
        <taxon>Ascomycota</taxon>
        <taxon>Pezizomycotina</taxon>
        <taxon>Pezizomycetes</taxon>
        <taxon>Pezizales</taxon>
        <taxon>Ascobolaceae</taxon>
        <taxon>Ascobolus</taxon>
    </lineage>
</organism>
<dbReference type="Proteomes" id="UP000275078">
    <property type="component" value="Unassembled WGS sequence"/>
</dbReference>
<protein>
    <recommendedName>
        <fullName evidence="3 6">Tethering factor for nuclear proteasome STS1</fullName>
    </recommendedName>
</protein>
<evidence type="ECO:0000256" key="2">
    <source>
        <dbReference type="ARBA" id="ARBA00011464"/>
    </source>
</evidence>
<dbReference type="InterPro" id="IPR013868">
    <property type="entry name" value="Cut8/Sts1_fam"/>
</dbReference>
<comment type="function">
    <text evidence="5 6">Involved in ubiquitin-mediated protein degradation. Regulatory factor in the ubiquitin/proteasome pathway that controls the turnover of proteasome substrates. Targets proteasomes to the nucleus and facilitates the degradation of nuclear proteins.</text>
</comment>
<name>A0A3N4ID93_ASCIM</name>
<evidence type="ECO:0000313" key="8">
    <source>
        <dbReference type="EMBL" id="RPA82668.1"/>
    </source>
</evidence>
<evidence type="ECO:0000256" key="4">
    <source>
        <dbReference type="ARBA" id="ARBA00023242"/>
    </source>
</evidence>
<dbReference type="Gene3D" id="1.20.58.1590">
    <property type="entry name" value="Tethering factor for nuclear proteasome Cut8/Sts1"/>
    <property type="match status" value="1"/>
</dbReference>
<sequence length="284" mass="31978">MFAHISPPRLVGRKRKADDDEDYSHSRRSPSLDSDRHMNTSPEPSHRVIKRARANVTGRALPLSRILEPMDTASVKTLLQNLCDRHPELLAEVSSLAPRPTVQSALSTLHNYETNLRNTFPHGGDHSGDYAFNRVRPVLMELLDALLDYTQHFLPPQESQWSTSMAFLDGATDLIHRLPDWRTPQNNLHKQMAYEEMTKAWMLVIGEAAKKGAGVAMQYGGWDQKVQRHNDRSGNRMVGAAQEMQKGILPQVGGNSENANSNRSKELLGFRNQAFGIPVPVRTW</sequence>
<dbReference type="AlphaFoldDB" id="A0A3N4ID93"/>
<evidence type="ECO:0000256" key="6">
    <source>
        <dbReference type="RuleBase" id="RU368013"/>
    </source>
</evidence>
<proteinExistence type="inferred from homology"/>